<accession>Q5YRW4</accession>
<dbReference type="EMBL" id="AP006618">
    <property type="protein sequence ID" value="BAD59077.1"/>
    <property type="molecule type" value="Genomic_DNA"/>
</dbReference>
<keyword evidence="1" id="KW-1133">Transmembrane helix</keyword>
<evidence type="ECO:0000313" key="3">
    <source>
        <dbReference type="Proteomes" id="UP000006820"/>
    </source>
</evidence>
<dbReference type="KEGG" id="nfa:NFA_42280"/>
<reference evidence="2 3" key="1">
    <citation type="journal article" date="2004" name="Proc. Natl. Acad. Sci. U.S.A.">
        <title>The complete genomic sequence of Nocardia farcinica IFM 10152.</title>
        <authorList>
            <person name="Ishikawa J."/>
            <person name="Yamashita A."/>
            <person name="Mikami Y."/>
            <person name="Hoshino Y."/>
            <person name="Kurita H."/>
            <person name="Hotta K."/>
            <person name="Shiba T."/>
            <person name="Hattori M."/>
        </authorList>
    </citation>
    <scope>NUCLEOTIDE SEQUENCE [LARGE SCALE GENOMIC DNA]</scope>
    <source>
        <strain evidence="2 3">IFM 10152</strain>
    </source>
</reference>
<keyword evidence="3" id="KW-1185">Reference proteome</keyword>
<evidence type="ECO:0000256" key="1">
    <source>
        <dbReference type="SAM" id="Phobius"/>
    </source>
</evidence>
<evidence type="ECO:0000313" key="2">
    <source>
        <dbReference type="EMBL" id="BAD59077.1"/>
    </source>
</evidence>
<protein>
    <submittedName>
        <fullName evidence="2">Uncharacterized protein</fullName>
    </submittedName>
</protein>
<sequence length="143" mass="16055">MGCRGSRCGGTDDHDPFAVGERILRRGKAGVVPAGDRKDLKVYSTTRSETRRRLVARVAAAGALAVIPLAAVAVPASAQPEVPGVTEVRHDHRDRFDCDEPGFWDDWNHSPGRWDDCRKNRHWDDPLWRFWHDNKPRGLFGSS</sequence>
<keyword evidence="1" id="KW-0812">Transmembrane</keyword>
<keyword evidence="1" id="KW-0472">Membrane</keyword>
<name>Q5YRW4_NOCFA</name>
<proteinExistence type="predicted"/>
<dbReference type="HOGENOM" id="CLU_1804184_0_0_11"/>
<dbReference type="eggNOG" id="ENOG5031YC6">
    <property type="taxonomic scope" value="Bacteria"/>
</dbReference>
<dbReference type="AlphaFoldDB" id="Q5YRW4"/>
<gene>
    <name evidence="2" type="ordered locus">NFA_42280</name>
</gene>
<organism evidence="2 3">
    <name type="scientific">Nocardia farcinica (strain IFM 10152)</name>
    <dbReference type="NCBI Taxonomy" id="247156"/>
    <lineage>
        <taxon>Bacteria</taxon>
        <taxon>Bacillati</taxon>
        <taxon>Actinomycetota</taxon>
        <taxon>Actinomycetes</taxon>
        <taxon>Mycobacteriales</taxon>
        <taxon>Nocardiaceae</taxon>
        <taxon>Nocardia</taxon>
    </lineage>
</organism>
<feature type="transmembrane region" description="Helical" evidence="1">
    <location>
        <begin position="54"/>
        <end position="74"/>
    </location>
</feature>
<dbReference type="Proteomes" id="UP000006820">
    <property type="component" value="Chromosome"/>
</dbReference>